<dbReference type="OrthoDB" id="9795560at2"/>
<evidence type="ECO:0000313" key="1">
    <source>
        <dbReference type="EMBL" id="RSB61496.1"/>
    </source>
</evidence>
<organism evidence="1 2">
    <name type="scientific">Rhizobium pisi</name>
    <dbReference type="NCBI Taxonomy" id="574561"/>
    <lineage>
        <taxon>Bacteria</taxon>
        <taxon>Pseudomonadati</taxon>
        <taxon>Pseudomonadota</taxon>
        <taxon>Alphaproteobacteria</taxon>
        <taxon>Hyphomicrobiales</taxon>
        <taxon>Rhizobiaceae</taxon>
        <taxon>Rhizobium/Agrobacterium group</taxon>
        <taxon>Rhizobium</taxon>
    </lineage>
</organism>
<dbReference type="InterPro" id="IPR021352">
    <property type="entry name" value="DUF2971"/>
</dbReference>
<reference evidence="1 2" key="1">
    <citation type="submission" date="2018-11" db="EMBL/GenBank/DDBJ databases">
        <authorList>
            <person name="Huo Y."/>
        </authorList>
    </citation>
    <scope>NUCLEOTIDE SEQUENCE [LARGE SCALE GENOMIC DNA]</scope>
    <source>
        <strain evidence="1 2">DSM 30132</strain>
    </source>
</reference>
<name>A0A3R9GTQ8_9HYPH</name>
<protein>
    <submittedName>
        <fullName evidence="1">DUF2971 domain-containing protein</fullName>
    </submittedName>
</protein>
<evidence type="ECO:0000313" key="2">
    <source>
        <dbReference type="Proteomes" id="UP000277279"/>
    </source>
</evidence>
<dbReference type="Pfam" id="PF11185">
    <property type="entry name" value="DUF2971"/>
    <property type="match status" value="1"/>
</dbReference>
<proteinExistence type="predicted"/>
<comment type="caution">
    <text evidence="1">The sequence shown here is derived from an EMBL/GenBank/DDBJ whole genome shotgun (WGS) entry which is preliminary data.</text>
</comment>
<dbReference type="AlphaFoldDB" id="A0A3R9GTQ8"/>
<sequence length="301" mass="34026">MRSNSSDSRTMAFYDYRPTSMLYHSCSAAGFAGITSNGSIWLSDLQYANDPKELQLAEIVDRVLMEVIREEALPQVRAAYAGMKVQLQTLRQRFWMHSFSLSLQSDKLPMWQEYTDRGRGYCIGFRPSAFDHMSLRVQRVRYVQSEHLGALHTAVAEIAAPLVGRQDDIALRIGAVTSLLSLITATKEDTWQHEDEVRLIFSSMSRPSVDGKVNIPVGILRDGTEIPARDPLLRTRGDVEVPYFDMQFGRYRSGRWDPSGAIAEVIVGPNNTRTVDEVSDELRAKGYRGVKVIRSRCSFRP</sequence>
<accession>A0A3R9GTQ8</accession>
<gene>
    <name evidence="1" type="ORF">EFD55_30740</name>
</gene>
<dbReference type="EMBL" id="RJJT01000034">
    <property type="protein sequence ID" value="RSB61496.1"/>
    <property type="molecule type" value="Genomic_DNA"/>
</dbReference>
<dbReference type="Proteomes" id="UP000277279">
    <property type="component" value="Unassembled WGS sequence"/>
</dbReference>